<dbReference type="OrthoDB" id="10027823at2759"/>
<dbReference type="PANTHER" id="PTHR23520">
    <property type="entry name" value="TRANSPORTER, PUTATIVE (AFU_ORTHOLOGUE AFUA_3G04000)-RELATED"/>
    <property type="match status" value="1"/>
</dbReference>
<keyword evidence="2" id="KW-0472">Membrane</keyword>
<evidence type="ECO:0000313" key="4">
    <source>
        <dbReference type="Proteomes" id="UP000838763"/>
    </source>
</evidence>
<name>A0A9P1HD32_9PEZI</name>
<reference evidence="3" key="1">
    <citation type="submission" date="2022-11" db="EMBL/GenBank/DDBJ databases">
        <authorList>
            <person name="Scott C."/>
            <person name="Bruce N."/>
        </authorList>
    </citation>
    <scope>NUCLEOTIDE SEQUENCE</scope>
</reference>
<dbReference type="Gene3D" id="1.20.1250.20">
    <property type="entry name" value="MFS general substrate transporter like domains"/>
    <property type="match status" value="1"/>
</dbReference>
<evidence type="ECO:0000313" key="3">
    <source>
        <dbReference type="EMBL" id="CAI4219848.1"/>
    </source>
</evidence>
<gene>
    <name evidence="3" type="ORF">PPNO1_LOCUS9394</name>
</gene>
<organism evidence="3 4">
    <name type="scientific">Parascedosporium putredinis</name>
    <dbReference type="NCBI Taxonomy" id="1442378"/>
    <lineage>
        <taxon>Eukaryota</taxon>
        <taxon>Fungi</taxon>
        <taxon>Dikarya</taxon>
        <taxon>Ascomycota</taxon>
        <taxon>Pezizomycotina</taxon>
        <taxon>Sordariomycetes</taxon>
        <taxon>Hypocreomycetidae</taxon>
        <taxon>Microascales</taxon>
        <taxon>Microascaceae</taxon>
        <taxon>Parascedosporium</taxon>
    </lineage>
</organism>
<evidence type="ECO:0000256" key="2">
    <source>
        <dbReference type="SAM" id="Phobius"/>
    </source>
</evidence>
<feature type="transmembrane region" description="Helical" evidence="2">
    <location>
        <begin position="277"/>
        <end position="310"/>
    </location>
</feature>
<accession>A0A9P1HD32</accession>
<dbReference type="EMBL" id="CALLCH030000020">
    <property type="protein sequence ID" value="CAI4219848.1"/>
    <property type="molecule type" value="Genomic_DNA"/>
</dbReference>
<dbReference type="Pfam" id="PF07690">
    <property type="entry name" value="MFS_1"/>
    <property type="match status" value="1"/>
</dbReference>
<comment type="subcellular location">
    <subcellularLocation>
        <location evidence="1">Membrane</location>
        <topology evidence="1">Multi-pass membrane protein</topology>
    </subcellularLocation>
</comment>
<dbReference type="GO" id="GO:0022857">
    <property type="term" value="F:transmembrane transporter activity"/>
    <property type="evidence" value="ECO:0007669"/>
    <property type="project" value="InterPro"/>
</dbReference>
<dbReference type="InterPro" id="IPR011701">
    <property type="entry name" value="MFS"/>
</dbReference>
<feature type="transmembrane region" description="Helical" evidence="2">
    <location>
        <begin position="122"/>
        <end position="152"/>
    </location>
</feature>
<keyword evidence="2" id="KW-0812">Transmembrane</keyword>
<feature type="transmembrane region" description="Helical" evidence="2">
    <location>
        <begin position="158"/>
        <end position="183"/>
    </location>
</feature>
<comment type="caution">
    <text evidence="3">The sequence shown here is derived from an EMBL/GenBank/DDBJ whole genome shotgun (WGS) entry which is preliminary data.</text>
</comment>
<feature type="transmembrane region" description="Helical" evidence="2">
    <location>
        <begin position="65"/>
        <end position="83"/>
    </location>
</feature>
<dbReference type="InterPro" id="IPR036259">
    <property type="entry name" value="MFS_trans_sf"/>
</dbReference>
<sequence length="312" mass="33292">MTELGIYTFDTDIQPGSKLISDGSGSWTSKLGAAARSCVNEVGLTSFYHTTRDVKLICLLRSTRMFGYGALTLVLATFLRELHISPTGIGFFMTLTLTGDVILSFFLALFADSLGRRAVLGFGASLIIVSGVAFALSSNYWVLLGAAILGILSPNDIYAWYNVSGTIGSAIGMITCGWVIQYLRVSLGWPLLDSYRVMFCGYAAIGVVKIFLVSRLTQEVELRAGPRESARSSSGSTVAEAAPLLGGNVSRGGEDEVVGDVKRGLSLPSISPESVRIMTVLCLLFALDAFATGLSPLCVFLSFSILPFFAIN</sequence>
<proteinExistence type="predicted"/>
<keyword evidence="4" id="KW-1185">Reference proteome</keyword>
<dbReference type="AlphaFoldDB" id="A0A9P1HD32"/>
<evidence type="ECO:0000256" key="1">
    <source>
        <dbReference type="ARBA" id="ARBA00004141"/>
    </source>
</evidence>
<dbReference type="PANTHER" id="PTHR23520:SF5">
    <property type="entry name" value="TRANSPORTER, PUTATIVE (AFU_ORTHOLOGUE AFUA_3G04000)-RELATED"/>
    <property type="match status" value="1"/>
</dbReference>
<dbReference type="Proteomes" id="UP000838763">
    <property type="component" value="Unassembled WGS sequence"/>
</dbReference>
<keyword evidence="2" id="KW-1133">Transmembrane helix</keyword>
<dbReference type="GO" id="GO:0000329">
    <property type="term" value="C:fungal-type vacuole membrane"/>
    <property type="evidence" value="ECO:0007669"/>
    <property type="project" value="TreeGrafter"/>
</dbReference>
<dbReference type="SUPFAM" id="SSF103473">
    <property type="entry name" value="MFS general substrate transporter"/>
    <property type="match status" value="1"/>
</dbReference>
<feature type="transmembrane region" description="Helical" evidence="2">
    <location>
        <begin position="89"/>
        <end position="110"/>
    </location>
</feature>
<feature type="transmembrane region" description="Helical" evidence="2">
    <location>
        <begin position="195"/>
        <end position="213"/>
    </location>
</feature>
<protein>
    <submittedName>
        <fullName evidence="3">Uncharacterized protein</fullName>
    </submittedName>
</protein>